<dbReference type="Gene3D" id="1.10.287.470">
    <property type="entry name" value="Helix hairpin bin"/>
    <property type="match status" value="1"/>
</dbReference>
<comment type="caution">
    <text evidence="6">The sequence shown here is derived from an EMBL/GenBank/DDBJ whole genome shotgun (WGS) entry which is preliminary data.</text>
</comment>
<feature type="domain" description="p-hydroxybenzoic acid efflux pump subunit AaeA-like beta-barrel" evidence="5">
    <location>
        <begin position="264"/>
        <end position="339"/>
    </location>
</feature>
<dbReference type="Pfam" id="PF25963">
    <property type="entry name" value="Beta-barrel_AAEA"/>
    <property type="match status" value="1"/>
</dbReference>
<feature type="compositionally biased region" description="Low complexity" evidence="2">
    <location>
        <begin position="7"/>
        <end position="21"/>
    </location>
</feature>
<protein>
    <submittedName>
        <fullName evidence="6">HlyD family secretion protein</fullName>
    </submittedName>
</protein>
<evidence type="ECO:0000256" key="2">
    <source>
        <dbReference type="SAM" id="MobiDB-lite"/>
    </source>
</evidence>
<evidence type="ECO:0000259" key="4">
    <source>
        <dbReference type="Pfam" id="PF25917"/>
    </source>
</evidence>
<reference evidence="6" key="1">
    <citation type="submission" date="2022-05" db="EMBL/GenBank/DDBJ databases">
        <authorList>
            <person name="Jo J.-H."/>
            <person name="Im W.-T."/>
        </authorList>
    </citation>
    <scope>NUCLEOTIDE SEQUENCE</scope>
    <source>
        <strain evidence="6">SE158</strain>
    </source>
</reference>
<accession>A0ABT0RR83</accession>
<sequence length="387" mass="41135">MTEGAQPASAPSGTAPGPVATEIDIGPAKPPASPMRKVILVALILLLVLFVYHVLADRYTPYTSQARVETFLTQVAPEVAGDVVEVGVKDNSAVRKGQLLFRIDPEPYQVALRSAEANLSVALQAADVSVADVASAQAMLTKQRVDLAANRQLGGIVTGLVDKKALAETQGIRARAEVAKTEADLTRAQADLEKARANLGAPGMNNPKVKQALAAVDQARLDLRNTEVRAPANGIVTNLRLARGQYVGPGQPLLSFLDSGPRWISADLRENQLGNVEPGQDVTVALDIKPGKLFRGKVQSVGWGVSQGDEAPNGQLSSNPPDQGWVRDPQRFPVRILILPDEAKDAGIDVGRSGAQANVIIFANDGSLMNPIGRLWIRLVALLSYLQ</sequence>
<keyword evidence="7" id="KW-1185">Reference proteome</keyword>
<feature type="domain" description="Multidrug resistance protein MdtA-like barrel-sandwich hybrid" evidence="4">
    <location>
        <begin position="74"/>
        <end position="252"/>
    </location>
</feature>
<dbReference type="Gene3D" id="2.40.50.100">
    <property type="match status" value="1"/>
</dbReference>
<keyword evidence="3" id="KW-0472">Membrane</keyword>
<gene>
    <name evidence="6" type="ORF">LZ536_12995</name>
</gene>
<dbReference type="SUPFAM" id="SSF111369">
    <property type="entry name" value="HlyD-like secretion proteins"/>
    <property type="match status" value="2"/>
</dbReference>
<dbReference type="InterPro" id="IPR050393">
    <property type="entry name" value="MFP_Efflux_Pump"/>
</dbReference>
<feature type="region of interest" description="Disordered" evidence="2">
    <location>
        <begin position="1"/>
        <end position="25"/>
    </location>
</feature>
<feature type="transmembrane region" description="Helical" evidence="3">
    <location>
        <begin position="38"/>
        <end position="55"/>
    </location>
</feature>
<feature type="coiled-coil region" evidence="1">
    <location>
        <begin position="178"/>
        <end position="229"/>
    </location>
</feature>
<dbReference type="InterPro" id="IPR058625">
    <property type="entry name" value="MdtA-like_BSH"/>
</dbReference>
<evidence type="ECO:0000256" key="1">
    <source>
        <dbReference type="SAM" id="Coils"/>
    </source>
</evidence>
<dbReference type="Proteomes" id="UP001165363">
    <property type="component" value="Unassembled WGS sequence"/>
</dbReference>
<dbReference type="InterPro" id="IPR058634">
    <property type="entry name" value="AaeA-lik-b-barrel"/>
</dbReference>
<dbReference type="Pfam" id="PF25917">
    <property type="entry name" value="BSH_RND"/>
    <property type="match status" value="1"/>
</dbReference>
<evidence type="ECO:0000313" key="7">
    <source>
        <dbReference type="Proteomes" id="UP001165363"/>
    </source>
</evidence>
<name>A0ABT0RR83_9SPHN</name>
<dbReference type="Gene3D" id="2.40.30.170">
    <property type="match status" value="1"/>
</dbReference>
<dbReference type="RefSeq" id="WP_249849201.1">
    <property type="nucleotide sequence ID" value="NZ_JAMGBD010000002.1"/>
</dbReference>
<dbReference type="PANTHER" id="PTHR30367:SF6">
    <property type="entry name" value="SECRETION PROTEIN-RELATED"/>
    <property type="match status" value="1"/>
</dbReference>
<evidence type="ECO:0000256" key="3">
    <source>
        <dbReference type="SAM" id="Phobius"/>
    </source>
</evidence>
<dbReference type="EMBL" id="JAMGBD010000002">
    <property type="protein sequence ID" value="MCL6684809.1"/>
    <property type="molecule type" value="Genomic_DNA"/>
</dbReference>
<keyword evidence="1" id="KW-0175">Coiled coil</keyword>
<evidence type="ECO:0000313" key="6">
    <source>
        <dbReference type="EMBL" id="MCL6684809.1"/>
    </source>
</evidence>
<keyword evidence="3" id="KW-0812">Transmembrane</keyword>
<feature type="region of interest" description="Disordered" evidence="2">
    <location>
        <begin position="304"/>
        <end position="325"/>
    </location>
</feature>
<organism evidence="6 7">
    <name type="scientific">Sphingomonas alba</name>
    <dbReference type="NCBI Taxonomy" id="2908208"/>
    <lineage>
        <taxon>Bacteria</taxon>
        <taxon>Pseudomonadati</taxon>
        <taxon>Pseudomonadota</taxon>
        <taxon>Alphaproteobacteria</taxon>
        <taxon>Sphingomonadales</taxon>
        <taxon>Sphingomonadaceae</taxon>
        <taxon>Sphingomonas</taxon>
    </lineage>
</organism>
<keyword evidence="3" id="KW-1133">Transmembrane helix</keyword>
<dbReference type="PANTHER" id="PTHR30367">
    <property type="entry name" value="P-HYDROXYBENZOIC ACID EFFLUX PUMP SUBUNIT AAEA-RELATED"/>
    <property type="match status" value="1"/>
</dbReference>
<evidence type="ECO:0000259" key="5">
    <source>
        <dbReference type="Pfam" id="PF25963"/>
    </source>
</evidence>
<proteinExistence type="predicted"/>